<reference evidence="2 3" key="1">
    <citation type="submission" date="2023-02" db="EMBL/GenBank/DDBJ databases">
        <title>LHISI_Scaffold_Assembly.</title>
        <authorList>
            <person name="Stuart O.P."/>
            <person name="Cleave R."/>
            <person name="Magrath M.J.L."/>
            <person name="Mikheyev A.S."/>
        </authorList>
    </citation>
    <scope>NUCLEOTIDE SEQUENCE [LARGE SCALE GENOMIC DNA]</scope>
    <source>
        <strain evidence="2">Daus_M_001</strain>
        <tissue evidence="2">Leg muscle</tissue>
    </source>
</reference>
<feature type="domain" description="HAT C-terminal dimerisation" evidence="1">
    <location>
        <begin position="330"/>
        <end position="364"/>
    </location>
</feature>
<accession>A0ABQ9II76</accession>
<evidence type="ECO:0000313" key="3">
    <source>
        <dbReference type="Proteomes" id="UP001159363"/>
    </source>
</evidence>
<evidence type="ECO:0000259" key="1">
    <source>
        <dbReference type="Pfam" id="PF05699"/>
    </source>
</evidence>
<gene>
    <name evidence="2" type="ORF">PR048_001254</name>
</gene>
<proteinExistence type="predicted"/>
<evidence type="ECO:0000313" key="2">
    <source>
        <dbReference type="EMBL" id="KAJ8895914.1"/>
    </source>
</evidence>
<keyword evidence="3" id="KW-1185">Reference proteome</keyword>
<protein>
    <recommendedName>
        <fullName evidence="1">HAT C-terminal dimerisation domain-containing protein</fullName>
    </recommendedName>
</protein>
<organism evidence="2 3">
    <name type="scientific">Dryococelus australis</name>
    <dbReference type="NCBI Taxonomy" id="614101"/>
    <lineage>
        <taxon>Eukaryota</taxon>
        <taxon>Metazoa</taxon>
        <taxon>Ecdysozoa</taxon>
        <taxon>Arthropoda</taxon>
        <taxon>Hexapoda</taxon>
        <taxon>Insecta</taxon>
        <taxon>Pterygota</taxon>
        <taxon>Neoptera</taxon>
        <taxon>Polyneoptera</taxon>
        <taxon>Phasmatodea</taxon>
        <taxon>Verophasmatodea</taxon>
        <taxon>Anareolatae</taxon>
        <taxon>Phasmatidae</taxon>
        <taxon>Eurycanthinae</taxon>
        <taxon>Dryococelus</taxon>
    </lineage>
</organism>
<dbReference type="InterPro" id="IPR008906">
    <property type="entry name" value="HATC_C_dom"/>
</dbReference>
<dbReference type="Proteomes" id="UP001159363">
    <property type="component" value="Chromosome 1"/>
</dbReference>
<sequence>MLVSEEIWAALNIAFLRADEGEASLCHGIQRDLRTMWNYFPSVLTNFAGRTPLSDPIKIHAVSVYVVSKTYPHIQQNTAVSGGRGGVVASMLAPHLSETGSISGGVAPRFPHVGIVADDAAGWRSMAISLIQTGIFYEQESDLQKVNKNVNTNLYSNLIYKLYSRPPVAQSVDTPPFWGAGGSGLDSWSHTTQVDLNKKVYTFAYKKVNRATATKEPSLHSPREIWGKTIKRKPRIVGTSCAVLINSVWIPLLSTIAGARSRVCVPRDDKVSARAYMLRSDVTPHPTGNYSATTETLHALRVGAGEWDLWTMKLKNSKDELPKDALTALMKCEEILFPNLHILLKILATFPVTTASIERSFSTLQ</sequence>
<comment type="caution">
    <text evidence="2">The sequence shown here is derived from an EMBL/GenBank/DDBJ whole genome shotgun (WGS) entry which is preliminary data.</text>
</comment>
<dbReference type="Pfam" id="PF05699">
    <property type="entry name" value="Dimer_Tnp_hAT"/>
    <property type="match status" value="1"/>
</dbReference>
<dbReference type="EMBL" id="JARBHB010000001">
    <property type="protein sequence ID" value="KAJ8895914.1"/>
    <property type="molecule type" value="Genomic_DNA"/>
</dbReference>
<name>A0ABQ9II76_9NEOP</name>